<protein>
    <submittedName>
        <fullName evidence="3">SdpI family protein</fullName>
    </submittedName>
</protein>
<reference evidence="2 5" key="2">
    <citation type="submission" date="2021-01" db="EMBL/GenBank/DDBJ databases">
        <title>Complete genome sequences of Corynebacterium macginleyi strains isolated from infectious keratitis.</title>
        <authorList>
            <person name="Sagerfors S."/>
            <person name="Poehlein A."/>
            <person name="Soderquist B."/>
            <person name="Bruggemann H."/>
        </authorList>
    </citation>
    <scope>NUCLEOTIDE SEQUENCE [LARGE SCALE GENOMIC DNA]</scope>
    <source>
        <strain evidence="2 5">12T220</strain>
    </source>
</reference>
<evidence type="ECO:0000313" key="4">
    <source>
        <dbReference type="Proteomes" id="UP000270649"/>
    </source>
</evidence>
<dbReference type="OrthoDB" id="4420493at2"/>
<dbReference type="Proteomes" id="UP001518680">
    <property type="component" value="Unassembled WGS sequence"/>
</dbReference>
<proteinExistence type="predicted"/>
<comment type="caution">
    <text evidence="3">The sequence shown here is derived from an EMBL/GenBank/DDBJ whole genome shotgun (WGS) entry which is preliminary data.</text>
</comment>
<keyword evidence="1" id="KW-0812">Transmembrane</keyword>
<dbReference type="EMBL" id="REGC01000011">
    <property type="protein sequence ID" value="RMB58114.1"/>
    <property type="molecule type" value="Genomic_DNA"/>
</dbReference>
<reference evidence="3 4" key="1">
    <citation type="submission" date="2018-10" db="EMBL/GenBank/DDBJ databases">
        <title>Corynebacterium macginleyi genome sequencing and assembly of the type strain and two clinical samples.</title>
        <authorList>
            <person name="Bernier A.-M."/>
            <person name="Bernard K."/>
        </authorList>
    </citation>
    <scope>NUCLEOTIDE SEQUENCE [LARGE SCALE GENOMIC DNA]</scope>
    <source>
        <strain evidence="3 4">NML 120205</strain>
    </source>
</reference>
<feature type="transmembrane region" description="Helical" evidence="1">
    <location>
        <begin position="6"/>
        <end position="25"/>
    </location>
</feature>
<sequence length="158" mass="16776">MVAVGIIFLIFAVFLVAVGALAATKRLPGNKYIGLRLQEIRKSREAWNNAHAVAGPFWALSGVALLFGGVVAFRAEGWMWLIPVTTFVISVLALSIGSNLASRAAFLYEQARAGEDGCGDSCNCGSGVRGEEEVDPDSSIQPEVDLGALRQAARHSDN</sequence>
<feature type="transmembrane region" description="Helical" evidence="1">
    <location>
        <begin position="78"/>
        <end position="97"/>
    </location>
</feature>
<dbReference type="EMBL" id="JAACBX020000001">
    <property type="protein sequence ID" value="MBM0243974.1"/>
    <property type="molecule type" value="Genomic_DNA"/>
</dbReference>
<dbReference type="InterPro" id="IPR025962">
    <property type="entry name" value="SdpI/YhfL"/>
</dbReference>
<feature type="transmembrane region" description="Helical" evidence="1">
    <location>
        <begin position="46"/>
        <end position="72"/>
    </location>
</feature>
<organism evidence="3 4">
    <name type="scientific">Corynebacterium macginleyi</name>
    <dbReference type="NCBI Taxonomy" id="38290"/>
    <lineage>
        <taxon>Bacteria</taxon>
        <taxon>Bacillati</taxon>
        <taxon>Actinomycetota</taxon>
        <taxon>Actinomycetes</taxon>
        <taxon>Mycobacteriales</taxon>
        <taxon>Corynebacteriaceae</taxon>
        <taxon>Corynebacterium</taxon>
    </lineage>
</organism>
<evidence type="ECO:0000313" key="2">
    <source>
        <dbReference type="EMBL" id="MBM0243974.1"/>
    </source>
</evidence>
<dbReference type="Proteomes" id="UP000270649">
    <property type="component" value="Unassembled WGS sequence"/>
</dbReference>
<gene>
    <name evidence="3" type="ORF">D9543_08650</name>
    <name evidence="2" type="ORF">GWO63_006790</name>
</gene>
<keyword evidence="1" id="KW-1133">Transmembrane helix</keyword>
<evidence type="ECO:0000313" key="3">
    <source>
        <dbReference type="EMBL" id="RMB58114.1"/>
    </source>
</evidence>
<keyword evidence="1" id="KW-0472">Membrane</keyword>
<evidence type="ECO:0000313" key="5">
    <source>
        <dbReference type="Proteomes" id="UP001518680"/>
    </source>
</evidence>
<keyword evidence="5" id="KW-1185">Reference proteome</keyword>
<accession>A0A3M0GR33</accession>
<dbReference type="Pfam" id="PF13630">
    <property type="entry name" value="SdpI"/>
    <property type="match status" value="1"/>
</dbReference>
<dbReference type="RefSeq" id="WP_121928031.1">
    <property type="nucleotide sequence ID" value="NZ_CP068292.1"/>
</dbReference>
<name>A0A3M0GR33_9CORY</name>
<dbReference type="AlphaFoldDB" id="A0A3M0GR33"/>
<evidence type="ECO:0000256" key="1">
    <source>
        <dbReference type="SAM" id="Phobius"/>
    </source>
</evidence>